<evidence type="ECO:0000256" key="4">
    <source>
        <dbReference type="SAM" id="Phobius"/>
    </source>
</evidence>
<dbReference type="PANTHER" id="PTHR46647">
    <property type="entry name" value="RAB9 EFFECTOR PROTEIN WITH KELCH MOTIFS"/>
    <property type="match status" value="1"/>
</dbReference>
<dbReference type="InterPro" id="IPR052124">
    <property type="entry name" value="Rab9_kelch_effector"/>
</dbReference>
<keyword evidence="1" id="KW-0880">Kelch repeat</keyword>
<protein>
    <recommendedName>
        <fullName evidence="6">Attractin/MKLN-like beta-propeller domain-containing protein</fullName>
    </recommendedName>
</protein>
<feature type="chain" id="PRO_5041963314" description="Attractin/MKLN-like beta-propeller domain-containing protein" evidence="5">
    <location>
        <begin position="32"/>
        <end position="722"/>
    </location>
</feature>
<keyword evidence="4" id="KW-1133">Transmembrane helix</keyword>
<accession>A0AAD4DAI8</accession>
<name>A0AAD4DAI8_9FUNG</name>
<dbReference type="Gene3D" id="2.120.10.80">
    <property type="entry name" value="Kelch-type beta propeller"/>
    <property type="match status" value="2"/>
</dbReference>
<evidence type="ECO:0000259" key="6">
    <source>
        <dbReference type="Pfam" id="PF24981"/>
    </source>
</evidence>
<feature type="compositionally biased region" description="Low complexity" evidence="3">
    <location>
        <begin position="365"/>
        <end position="375"/>
    </location>
</feature>
<keyword evidence="8" id="KW-1185">Reference proteome</keyword>
<feature type="compositionally biased region" description="Gly residues" evidence="3">
    <location>
        <begin position="564"/>
        <end position="574"/>
    </location>
</feature>
<dbReference type="PANTHER" id="PTHR46647:SF1">
    <property type="entry name" value="RAB9 EFFECTOR PROTEIN WITH KELCH MOTIFS"/>
    <property type="match status" value="1"/>
</dbReference>
<feature type="domain" description="Attractin/MKLN-like beta-propeller" evidence="6">
    <location>
        <begin position="120"/>
        <end position="358"/>
    </location>
</feature>
<feature type="compositionally biased region" description="Low complexity" evidence="3">
    <location>
        <begin position="684"/>
        <end position="706"/>
    </location>
</feature>
<sequence>MRQPPSSPTSTRILSALACLLSFSTNTFIHAQGQPQPCGGAAFAVVGCRLYLQGGSISADNLLSTLWALDLTTTWTTTKPAWSALTLGPTNAYHSAGRSSDNATFITFGRDTGANQGAIPKSFVYIYDIASDIWSKEFTPQGLNDDSRRDFQVVTNPAANKVYILGGDAGTGGTIYSNMFTTYDVATQTVTEITTPAPGPQSVSTFNAVWSPKLKAMVVIGGNFKSGTAASSLFLYHPDTGYWTTQATTGPFNYGRTSACAASNGDGSLIAVFGGFIGAGAADPAIYILNTATWTWTTTKFHGQGRGNSVCAIVDDTFISWGGFLVSPNTNNQVPTGAEALVMYSLSKGQWQTTYTPSPAMAAQNPNGPYNPGNNGSTGGGGNNGNGGNGDGGNMNMQGMNMSTGAMCGIIVGAVAVLALCIFGIITWNRRRKHPLPLDKDESTQGYASADINSMEENRLTSGPLPPRPPPPGQYHSLKLADEALFDNRQSVDGTSYGYSNATTPTTLDFLNTENRLEQQQRDREHARLSYQSDGSVYYPPPPPLLHQLTIPEDSPYLSATVGQVGGGGGGGGRYAVTGSDYHDGDVYGERDRDREREKYLSGISTQTGYSRVSSVGSDPQAILYDNSLSSPYTSTSTSPPMPKRVVSGPQGGEGFGFTIEPTLPGAPQALLEHQRSFVRPQEEQLQQEQLQPYPYQPQSQEQRQQSPPPALVPRPISQPPY</sequence>
<feature type="region of interest" description="Disordered" evidence="3">
    <location>
        <begin position="355"/>
        <end position="391"/>
    </location>
</feature>
<keyword evidence="4" id="KW-0812">Transmembrane</keyword>
<feature type="region of interest" description="Disordered" evidence="3">
    <location>
        <begin position="627"/>
        <end position="722"/>
    </location>
</feature>
<dbReference type="SUPFAM" id="SSF117281">
    <property type="entry name" value="Kelch motif"/>
    <property type="match status" value="1"/>
</dbReference>
<feature type="compositionally biased region" description="Pro residues" evidence="3">
    <location>
        <begin position="707"/>
        <end position="722"/>
    </location>
</feature>
<feature type="region of interest" description="Disordered" evidence="3">
    <location>
        <begin position="457"/>
        <end position="476"/>
    </location>
</feature>
<organism evidence="7 8">
    <name type="scientific">Linnemannia exigua</name>
    <dbReference type="NCBI Taxonomy" id="604196"/>
    <lineage>
        <taxon>Eukaryota</taxon>
        <taxon>Fungi</taxon>
        <taxon>Fungi incertae sedis</taxon>
        <taxon>Mucoromycota</taxon>
        <taxon>Mortierellomycotina</taxon>
        <taxon>Mortierellomycetes</taxon>
        <taxon>Mortierellales</taxon>
        <taxon>Mortierellaceae</taxon>
        <taxon>Linnemannia</taxon>
    </lineage>
</organism>
<feature type="compositionally biased region" description="Basic and acidic residues" evidence="3">
    <location>
        <begin position="517"/>
        <end position="528"/>
    </location>
</feature>
<dbReference type="AlphaFoldDB" id="A0AAD4DAI8"/>
<evidence type="ECO:0000256" key="3">
    <source>
        <dbReference type="SAM" id="MobiDB-lite"/>
    </source>
</evidence>
<dbReference type="Proteomes" id="UP001194580">
    <property type="component" value="Unassembled WGS sequence"/>
</dbReference>
<feature type="compositionally biased region" description="Basic and acidic residues" evidence="3">
    <location>
        <begin position="581"/>
        <end position="596"/>
    </location>
</feature>
<dbReference type="EMBL" id="JAAAIL010000850">
    <property type="protein sequence ID" value="KAG0272835.1"/>
    <property type="molecule type" value="Genomic_DNA"/>
</dbReference>
<feature type="region of interest" description="Disordered" evidence="3">
    <location>
        <begin position="560"/>
        <end position="596"/>
    </location>
</feature>
<gene>
    <name evidence="7" type="ORF">BGZ95_011385</name>
</gene>
<evidence type="ECO:0000256" key="1">
    <source>
        <dbReference type="ARBA" id="ARBA00022441"/>
    </source>
</evidence>
<feature type="region of interest" description="Disordered" evidence="3">
    <location>
        <begin position="517"/>
        <end position="536"/>
    </location>
</feature>
<keyword evidence="2" id="KW-0677">Repeat</keyword>
<dbReference type="InterPro" id="IPR056737">
    <property type="entry name" value="Beta-prop_ATRN-MKLN-like"/>
</dbReference>
<reference evidence="7" key="1">
    <citation type="journal article" date="2020" name="Fungal Divers.">
        <title>Resolving the Mortierellaceae phylogeny through synthesis of multi-gene phylogenetics and phylogenomics.</title>
        <authorList>
            <person name="Vandepol N."/>
            <person name="Liber J."/>
            <person name="Desiro A."/>
            <person name="Na H."/>
            <person name="Kennedy M."/>
            <person name="Barry K."/>
            <person name="Grigoriev I.V."/>
            <person name="Miller A.N."/>
            <person name="O'Donnell K."/>
            <person name="Stajich J.E."/>
            <person name="Bonito G."/>
        </authorList>
    </citation>
    <scope>NUCLEOTIDE SEQUENCE</scope>
    <source>
        <strain evidence="7">NRRL 28262</strain>
    </source>
</reference>
<evidence type="ECO:0000256" key="2">
    <source>
        <dbReference type="ARBA" id="ARBA00022737"/>
    </source>
</evidence>
<proteinExistence type="predicted"/>
<dbReference type="InterPro" id="IPR015915">
    <property type="entry name" value="Kelch-typ_b-propeller"/>
</dbReference>
<comment type="caution">
    <text evidence="7">The sequence shown here is derived from an EMBL/GenBank/DDBJ whole genome shotgun (WGS) entry which is preliminary data.</text>
</comment>
<feature type="compositionally biased region" description="Pro residues" evidence="3">
    <location>
        <begin position="464"/>
        <end position="473"/>
    </location>
</feature>
<feature type="signal peptide" evidence="5">
    <location>
        <begin position="1"/>
        <end position="31"/>
    </location>
</feature>
<keyword evidence="4" id="KW-0472">Membrane</keyword>
<feature type="compositionally biased region" description="Gly residues" evidence="3">
    <location>
        <begin position="376"/>
        <end position="391"/>
    </location>
</feature>
<dbReference type="Pfam" id="PF24981">
    <property type="entry name" value="Beta-prop_ATRN-LZTR1"/>
    <property type="match status" value="1"/>
</dbReference>
<evidence type="ECO:0000313" key="7">
    <source>
        <dbReference type="EMBL" id="KAG0272835.1"/>
    </source>
</evidence>
<feature type="compositionally biased region" description="Low complexity" evidence="3">
    <location>
        <begin position="628"/>
        <end position="639"/>
    </location>
</feature>
<feature type="transmembrane region" description="Helical" evidence="4">
    <location>
        <begin position="404"/>
        <end position="428"/>
    </location>
</feature>
<keyword evidence="5" id="KW-0732">Signal</keyword>
<evidence type="ECO:0000313" key="8">
    <source>
        <dbReference type="Proteomes" id="UP001194580"/>
    </source>
</evidence>
<evidence type="ECO:0000256" key="5">
    <source>
        <dbReference type="SAM" id="SignalP"/>
    </source>
</evidence>